<sequence>MKFSNRFKYCIVFITSFFIFIYGFISINTLCTEKFNLGENKNNNRYLGETKSSIIKIEEDKAPIKISTNSGEGFKISLKEYDIVFSRKAFVDFKDKLVKKGENLLDFSKNDD</sequence>
<reference evidence="2 3" key="1">
    <citation type="submission" date="2016-10" db="EMBL/GenBank/DDBJ databases">
        <authorList>
            <person name="de Groot N.N."/>
        </authorList>
    </citation>
    <scope>NUCLEOTIDE SEQUENCE [LARGE SCALE GENOMIC DNA]</scope>
    <source>
        <strain evidence="2 3">DSM 12271</strain>
    </source>
</reference>
<feature type="transmembrane region" description="Helical" evidence="1">
    <location>
        <begin position="7"/>
        <end position="25"/>
    </location>
</feature>
<keyword evidence="1" id="KW-1133">Transmembrane helix</keyword>
<evidence type="ECO:0000256" key="1">
    <source>
        <dbReference type="SAM" id="Phobius"/>
    </source>
</evidence>
<dbReference type="RefSeq" id="WP_090038143.1">
    <property type="nucleotide sequence ID" value="NZ_FOKI01000002.1"/>
</dbReference>
<dbReference type="Proteomes" id="UP000198619">
    <property type="component" value="Unassembled WGS sequence"/>
</dbReference>
<dbReference type="AlphaFoldDB" id="A0A1I0VGN8"/>
<dbReference type="EMBL" id="FOKI01000002">
    <property type="protein sequence ID" value="SFA75481.1"/>
    <property type="molecule type" value="Genomic_DNA"/>
</dbReference>
<gene>
    <name evidence="2" type="ORF">SAMN04488528_100259</name>
</gene>
<keyword evidence="1" id="KW-0812">Transmembrane</keyword>
<keyword evidence="3" id="KW-1185">Reference proteome</keyword>
<evidence type="ECO:0000313" key="3">
    <source>
        <dbReference type="Proteomes" id="UP000198619"/>
    </source>
</evidence>
<accession>A0A1I0VGN8</accession>
<name>A0A1I0VGN8_9CLOT</name>
<proteinExistence type="predicted"/>
<organism evidence="2 3">
    <name type="scientific">Clostridium frigidicarnis</name>
    <dbReference type="NCBI Taxonomy" id="84698"/>
    <lineage>
        <taxon>Bacteria</taxon>
        <taxon>Bacillati</taxon>
        <taxon>Bacillota</taxon>
        <taxon>Clostridia</taxon>
        <taxon>Eubacteriales</taxon>
        <taxon>Clostridiaceae</taxon>
        <taxon>Clostridium</taxon>
    </lineage>
</organism>
<protein>
    <submittedName>
        <fullName evidence="2">Uncharacterized protein</fullName>
    </submittedName>
</protein>
<dbReference type="OrthoDB" id="9892163at2"/>
<evidence type="ECO:0000313" key="2">
    <source>
        <dbReference type="EMBL" id="SFA75481.1"/>
    </source>
</evidence>
<keyword evidence="1" id="KW-0472">Membrane</keyword>